<dbReference type="Proteomes" id="UP000785679">
    <property type="component" value="Unassembled WGS sequence"/>
</dbReference>
<accession>A0A8J8N9T2</accession>
<proteinExistence type="predicted"/>
<evidence type="ECO:0000313" key="1">
    <source>
        <dbReference type="EMBL" id="TNV70944.1"/>
    </source>
</evidence>
<protein>
    <recommendedName>
        <fullName evidence="3">NmrA-like domain-containing protein</fullName>
    </recommendedName>
</protein>
<evidence type="ECO:0000313" key="2">
    <source>
        <dbReference type="Proteomes" id="UP000785679"/>
    </source>
</evidence>
<organism evidence="1 2">
    <name type="scientific">Halteria grandinella</name>
    <dbReference type="NCBI Taxonomy" id="5974"/>
    <lineage>
        <taxon>Eukaryota</taxon>
        <taxon>Sar</taxon>
        <taxon>Alveolata</taxon>
        <taxon>Ciliophora</taxon>
        <taxon>Intramacronucleata</taxon>
        <taxon>Spirotrichea</taxon>
        <taxon>Stichotrichia</taxon>
        <taxon>Sporadotrichida</taxon>
        <taxon>Halteriidae</taxon>
        <taxon>Halteria</taxon>
    </lineage>
</organism>
<comment type="caution">
    <text evidence="1">The sequence shown here is derived from an EMBL/GenBank/DDBJ whole genome shotgun (WGS) entry which is preliminary data.</text>
</comment>
<dbReference type="AlphaFoldDB" id="A0A8J8N9T2"/>
<name>A0A8J8N9T2_HALGN</name>
<keyword evidence="2" id="KW-1185">Reference proteome</keyword>
<gene>
    <name evidence="1" type="ORF">FGO68_gene15322</name>
</gene>
<sequence>MLLAPYSKTLVIIYFRYQNQQMSLLLLNASNRIAQGFLKVAAESGKYEKIICADIFPTYYTVQRLLQFKATLPGNIELFKVGDRQDLHDVIKQANNLLFVSHDYYQLTASKKNLLVATLELAKTRAYQQVAYVAPVEHDHQDEIDEWKHLEVEGRRAIPQLVGLRTDITFGPNSTFTNYLAERIYNGQNIHYKHTAQSCAPIFTGDLEALVAQILGGAHAGKLLLARGHKHIDFKSIIHLLEDSLGQSYKAKLNQSFVENVLTFIYIANQSMQQLCHWITVIQSSIYQHHKIDCKLQGNGEHWIRFDCWRQIGGH</sequence>
<evidence type="ECO:0008006" key="3">
    <source>
        <dbReference type="Google" id="ProtNLM"/>
    </source>
</evidence>
<dbReference type="OrthoDB" id="284301at2759"/>
<dbReference type="EMBL" id="RRYP01031519">
    <property type="protein sequence ID" value="TNV70944.1"/>
    <property type="molecule type" value="Genomic_DNA"/>
</dbReference>
<reference evidence="1" key="1">
    <citation type="submission" date="2019-06" db="EMBL/GenBank/DDBJ databases">
        <authorList>
            <person name="Zheng W."/>
        </authorList>
    </citation>
    <scope>NUCLEOTIDE SEQUENCE</scope>
    <source>
        <strain evidence="1">QDHG01</strain>
    </source>
</reference>